<keyword evidence="4" id="KW-0804">Transcription</keyword>
<evidence type="ECO:0000259" key="5">
    <source>
        <dbReference type="PROSITE" id="PS50943"/>
    </source>
</evidence>
<feature type="domain" description="HTH cro/C1-type" evidence="5">
    <location>
        <begin position="6"/>
        <end position="60"/>
    </location>
</feature>
<dbReference type="SMART" id="SM00530">
    <property type="entry name" value="HTH_XRE"/>
    <property type="match status" value="1"/>
</dbReference>
<dbReference type="Pfam" id="PF13693">
    <property type="entry name" value="HTH_35"/>
    <property type="match status" value="1"/>
</dbReference>
<keyword evidence="7" id="KW-1185">Reference proteome</keyword>
<dbReference type="InterPro" id="IPR001387">
    <property type="entry name" value="Cro/C1-type_HTH"/>
</dbReference>
<dbReference type="Gene3D" id="1.10.260.40">
    <property type="entry name" value="lambda repressor-like DNA-binding domains"/>
    <property type="match status" value="1"/>
</dbReference>
<gene>
    <name evidence="6" type="ORF">ACFPCY_13845</name>
</gene>
<dbReference type="SUPFAM" id="SSF47413">
    <property type="entry name" value="lambda repressor-like DNA-binding domains"/>
    <property type="match status" value="1"/>
</dbReference>
<proteinExistence type="inferred from homology"/>
<accession>A0ABV9TXX4</accession>
<dbReference type="RefSeq" id="WP_378254991.1">
    <property type="nucleotide sequence ID" value="NZ_JBHSIT010000003.1"/>
</dbReference>
<dbReference type="InterPro" id="IPR010982">
    <property type="entry name" value="Lambda_DNA-bd_dom_sf"/>
</dbReference>
<protein>
    <submittedName>
        <fullName evidence="6">Helix-turn-helix domain-containing protein</fullName>
    </submittedName>
</protein>
<organism evidence="6 7">
    <name type="scientific">Actinomadura gamaensis</name>
    <dbReference type="NCBI Taxonomy" id="1763541"/>
    <lineage>
        <taxon>Bacteria</taxon>
        <taxon>Bacillati</taxon>
        <taxon>Actinomycetota</taxon>
        <taxon>Actinomycetes</taxon>
        <taxon>Streptosporangiales</taxon>
        <taxon>Thermomonosporaceae</taxon>
        <taxon>Actinomadura</taxon>
    </lineage>
</organism>
<comment type="caution">
    <text evidence="6">The sequence shown here is derived from an EMBL/GenBank/DDBJ whole genome shotgun (WGS) entry which is preliminary data.</text>
</comment>
<dbReference type="InterPro" id="IPR038722">
    <property type="entry name" value="Ner_HTH_dom"/>
</dbReference>
<evidence type="ECO:0000256" key="4">
    <source>
        <dbReference type="ARBA" id="ARBA00023163"/>
    </source>
</evidence>
<keyword evidence="2" id="KW-0805">Transcription regulation</keyword>
<dbReference type="CDD" id="cd00093">
    <property type="entry name" value="HTH_XRE"/>
    <property type="match status" value="1"/>
</dbReference>
<dbReference type="Proteomes" id="UP001595872">
    <property type="component" value="Unassembled WGS sequence"/>
</dbReference>
<evidence type="ECO:0000313" key="7">
    <source>
        <dbReference type="Proteomes" id="UP001595872"/>
    </source>
</evidence>
<evidence type="ECO:0000256" key="3">
    <source>
        <dbReference type="ARBA" id="ARBA00023125"/>
    </source>
</evidence>
<name>A0ABV9TXX4_9ACTN</name>
<reference evidence="7" key="1">
    <citation type="journal article" date="2019" name="Int. J. Syst. Evol. Microbiol.">
        <title>The Global Catalogue of Microorganisms (GCM) 10K type strain sequencing project: providing services to taxonomists for standard genome sequencing and annotation.</title>
        <authorList>
            <consortium name="The Broad Institute Genomics Platform"/>
            <consortium name="The Broad Institute Genome Sequencing Center for Infectious Disease"/>
            <person name="Wu L."/>
            <person name="Ma J."/>
        </authorList>
    </citation>
    <scope>NUCLEOTIDE SEQUENCE [LARGE SCALE GENOMIC DNA]</scope>
    <source>
        <strain evidence="7">KLKA75</strain>
    </source>
</reference>
<dbReference type="EMBL" id="JBHSIT010000003">
    <property type="protein sequence ID" value="MFC4908411.1"/>
    <property type="molecule type" value="Genomic_DNA"/>
</dbReference>
<dbReference type="PROSITE" id="PS50943">
    <property type="entry name" value="HTH_CROC1"/>
    <property type="match status" value="1"/>
</dbReference>
<sequence>MPNERLRAALLQKRITIAALAEEVGVDPKTVERWVTKDREPYRRTRLAVASFLGVDETYLWPDALSTEQVASASTSELVTIYPHRWAVPRDTWGRLFADAQTEIGILVYSGLFLAEDGGVQRLLTDKARAGVRIRILLGDPDAPQVAARGEDEGIGEAMPAKVRSVIALYKPLRAVEGVEFRLHSTVLYNSIYFADDELFVNTHVYGVPANNAPFWHLRKIPGGEIVSTYRESFERVWEGAKPLAPEA</sequence>
<evidence type="ECO:0000256" key="1">
    <source>
        <dbReference type="ARBA" id="ARBA00006157"/>
    </source>
</evidence>
<evidence type="ECO:0000256" key="2">
    <source>
        <dbReference type="ARBA" id="ARBA00023015"/>
    </source>
</evidence>
<evidence type="ECO:0000313" key="6">
    <source>
        <dbReference type="EMBL" id="MFC4908411.1"/>
    </source>
</evidence>
<comment type="similarity">
    <text evidence="1">Belongs to the ner transcriptional regulatory family.</text>
</comment>
<keyword evidence="3" id="KW-0238">DNA-binding</keyword>